<evidence type="ECO:0000256" key="3">
    <source>
        <dbReference type="ARBA" id="ARBA00022475"/>
    </source>
</evidence>
<dbReference type="EMBL" id="CP002467">
    <property type="protein sequence ID" value="ADV81461.1"/>
    <property type="molecule type" value="Genomic_DNA"/>
</dbReference>
<accession>E8V4Q7</accession>
<name>E8V4Q7_TERSS</name>
<dbReference type="SUPFAM" id="SSF103473">
    <property type="entry name" value="MFS general substrate transporter"/>
    <property type="match status" value="1"/>
</dbReference>
<dbReference type="PROSITE" id="PS50850">
    <property type="entry name" value="MFS"/>
    <property type="match status" value="1"/>
</dbReference>
<dbReference type="eggNOG" id="COG0477">
    <property type="taxonomic scope" value="Bacteria"/>
</dbReference>
<dbReference type="HOGENOM" id="CLU_034180_11_1_0"/>
<evidence type="ECO:0000256" key="7">
    <source>
        <dbReference type="SAM" id="Phobius"/>
    </source>
</evidence>
<dbReference type="Pfam" id="PF05977">
    <property type="entry name" value="MFS_3"/>
    <property type="match status" value="1"/>
</dbReference>
<feature type="transmembrane region" description="Helical" evidence="7">
    <location>
        <begin position="70"/>
        <end position="97"/>
    </location>
</feature>
<dbReference type="KEGG" id="tsa:AciPR4_0627"/>
<evidence type="ECO:0000256" key="6">
    <source>
        <dbReference type="ARBA" id="ARBA00023136"/>
    </source>
</evidence>
<dbReference type="RefSeq" id="WP_013567194.1">
    <property type="nucleotide sequence ID" value="NC_014963.1"/>
</dbReference>
<dbReference type="AlphaFoldDB" id="E8V4Q7"/>
<dbReference type="Gene3D" id="1.20.1250.20">
    <property type="entry name" value="MFS general substrate transporter like domains"/>
    <property type="match status" value="1"/>
</dbReference>
<keyword evidence="4 7" id="KW-0812">Transmembrane</keyword>
<feature type="transmembrane region" description="Helical" evidence="7">
    <location>
        <begin position="341"/>
        <end position="363"/>
    </location>
</feature>
<keyword evidence="10" id="KW-1185">Reference proteome</keyword>
<evidence type="ECO:0000259" key="8">
    <source>
        <dbReference type="PROSITE" id="PS50850"/>
    </source>
</evidence>
<feature type="transmembrane region" description="Helical" evidence="7">
    <location>
        <begin position="375"/>
        <end position="397"/>
    </location>
</feature>
<feature type="transmembrane region" description="Helical" evidence="7">
    <location>
        <begin position="403"/>
        <end position="421"/>
    </location>
</feature>
<feature type="transmembrane region" description="Helical" evidence="7">
    <location>
        <begin position="197"/>
        <end position="219"/>
    </location>
</feature>
<protein>
    <recommendedName>
        <fullName evidence="8">Major facilitator superfamily (MFS) profile domain-containing protein</fullName>
    </recommendedName>
</protein>
<feature type="transmembrane region" description="Helical" evidence="7">
    <location>
        <begin position="109"/>
        <end position="131"/>
    </location>
</feature>
<dbReference type="InterPro" id="IPR010290">
    <property type="entry name" value="TM_effector"/>
</dbReference>
<dbReference type="CDD" id="cd06173">
    <property type="entry name" value="MFS_MefA_like"/>
    <property type="match status" value="1"/>
</dbReference>
<evidence type="ECO:0000256" key="5">
    <source>
        <dbReference type="ARBA" id="ARBA00022989"/>
    </source>
</evidence>
<feature type="domain" description="Major facilitator superfamily (MFS) profile" evidence="8">
    <location>
        <begin position="36"/>
        <end position="425"/>
    </location>
</feature>
<evidence type="ECO:0000313" key="9">
    <source>
        <dbReference type="EMBL" id="ADV81461.1"/>
    </source>
</evidence>
<sequence>MNPEVGAETPVEPVKIGPIGAIAADRSGFAPLRLPLFRNRWIASTVSGIGTWMQDTAGTWLMTALTGSPLLIALMQTAASAPVLILGLFAGATADIFERRRLLIFWQMWQLVVVALLAVLALFGVIGPYMLLGLTFLMNIGSAMNNPAWQAIVPELVPREQLPDAVALASASNNLARAVGPALGGLMVAGFVKASTGAGWVFALNAGSFIAVVWVLYIWKRTPLFKSALPAERIKGSVETGLRYLRYSPPLQAVFARAFIFTFFVSAVWSLLAIVAARDLKQGPMGYGILNGSLGFGAVVAAVLLAKVRARWKADQILIASSVMYVGTLAVLAFAHHAWLVIVFLMAGGFAWTCTMSTLNTSVQLLAPGWVSARALGMYQMVFQGGLALGSILWGAVAEHSSTTAALAASALGLAISIPFTTRLHVMRGKIPDHTPYHWRSPVPHLQNEPEPEDGPVRVLIDYRVPVDKYEEFVVAIHKLRAARLRSGAIRWGVFRDANDPEKLEETFVMESWLEYLRSRERMTEGDFTLVQKAVSFHAGKESPHVTHQVYAKERAHTV</sequence>
<evidence type="ECO:0000256" key="1">
    <source>
        <dbReference type="ARBA" id="ARBA00004651"/>
    </source>
</evidence>
<evidence type="ECO:0000256" key="4">
    <source>
        <dbReference type="ARBA" id="ARBA00022692"/>
    </source>
</evidence>
<comment type="subcellular location">
    <subcellularLocation>
        <location evidence="1">Cell membrane</location>
        <topology evidence="1">Multi-pass membrane protein</topology>
    </subcellularLocation>
</comment>
<dbReference type="STRING" id="401053.AciPR4_0627"/>
<dbReference type="Proteomes" id="UP000006844">
    <property type="component" value="Chromosome"/>
</dbReference>
<feature type="transmembrane region" description="Helical" evidence="7">
    <location>
        <begin position="317"/>
        <end position="335"/>
    </location>
</feature>
<dbReference type="PANTHER" id="PTHR23513:SF11">
    <property type="entry name" value="STAPHYLOFERRIN A TRANSPORTER"/>
    <property type="match status" value="1"/>
</dbReference>
<dbReference type="GO" id="GO:0022857">
    <property type="term" value="F:transmembrane transporter activity"/>
    <property type="evidence" value="ECO:0007669"/>
    <property type="project" value="InterPro"/>
</dbReference>
<dbReference type="PANTHER" id="PTHR23513">
    <property type="entry name" value="INTEGRAL MEMBRANE EFFLUX PROTEIN-RELATED"/>
    <property type="match status" value="1"/>
</dbReference>
<dbReference type="InterPro" id="IPR020846">
    <property type="entry name" value="MFS_dom"/>
</dbReference>
<dbReference type="OrthoDB" id="9775268at2"/>
<feature type="transmembrane region" description="Helical" evidence="7">
    <location>
        <begin position="254"/>
        <end position="275"/>
    </location>
</feature>
<organism evidence="9 10">
    <name type="scientific">Terriglobus saanensis (strain ATCC BAA-1853 / DSM 23119 / SP1PR4)</name>
    <dbReference type="NCBI Taxonomy" id="401053"/>
    <lineage>
        <taxon>Bacteria</taxon>
        <taxon>Pseudomonadati</taxon>
        <taxon>Acidobacteriota</taxon>
        <taxon>Terriglobia</taxon>
        <taxon>Terriglobales</taxon>
        <taxon>Acidobacteriaceae</taxon>
        <taxon>Terriglobus</taxon>
    </lineage>
</organism>
<proteinExistence type="predicted"/>
<dbReference type="InterPro" id="IPR036259">
    <property type="entry name" value="MFS_trans_sf"/>
</dbReference>
<evidence type="ECO:0000256" key="2">
    <source>
        <dbReference type="ARBA" id="ARBA00022448"/>
    </source>
</evidence>
<reference evidence="9 10" key="1">
    <citation type="journal article" date="2012" name="Stand. Genomic Sci.">
        <title>Complete genome sequence of Terriglobus saanensis type strain SP1PR4(T), an Acidobacteria from tundra soil.</title>
        <authorList>
            <person name="Rawat S.R."/>
            <person name="Mannisto M.K."/>
            <person name="Starovoytov V."/>
            <person name="Goodwin L."/>
            <person name="Nolan M."/>
            <person name="Hauser L."/>
            <person name="Land M."/>
            <person name="Davenport K.W."/>
            <person name="Woyke T."/>
            <person name="Haggblom M.M."/>
        </authorList>
    </citation>
    <scope>NUCLEOTIDE SEQUENCE</scope>
    <source>
        <strain evidence="10">ATCC BAA-1853 / DSM 23119 / SP1PR4</strain>
    </source>
</reference>
<keyword evidence="2" id="KW-0813">Transport</keyword>
<feature type="transmembrane region" description="Helical" evidence="7">
    <location>
        <begin position="287"/>
        <end position="305"/>
    </location>
</feature>
<gene>
    <name evidence="9" type="ordered locus">AciPR4_0627</name>
</gene>
<evidence type="ECO:0000313" key="10">
    <source>
        <dbReference type="Proteomes" id="UP000006844"/>
    </source>
</evidence>
<keyword evidence="3" id="KW-1003">Cell membrane</keyword>
<keyword evidence="5 7" id="KW-1133">Transmembrane helix</keyword>
<keyword evidence="6 7" id="KW-0472">Membrane</keyword>
<dbReference type="GO" id="GO:0005886">
    <property type="term" value="C:plasma membrane"/>
    <property type="evidence" value="ECO:0007669"/>
    <property type="project" value="UniProtKB-SubCell"/>
</dbReference>